<evidence type="ECO:0000313" key="2">
    <source>
        <dbReference type="Proteomes" id="UP001152795"/>
    </source>
</evidence>
<keyword evidence="2" id="KW-1185">Reference proteome</keyword>
<gene>
    <name evidence="1" type="ORF">PACLA_8A032133</name>
</gene>
<sequence length="57" mass="6409">MSKAFDQINHKRLTQKLANSGIGGNLLKWFQSYLTDRRQRVTVLGVTSKFLPVCSGV</sequence>
<protein>
    <submittedName>
        <fullName evidence="1">Uncharacterized protein</fullName>
    </submittedName>
</protein>
<evidence type="ECO:0000313" key="1">
    <source>
        <dbReference type="EMBL" id="CAB3993342.1"/>
    </source>
</evidence>
<dbReference type="EMBL" id="CACRXK020002242">
    <property type="protein sequence ID" value="CAB3993342.1"/>
    <property type="molecule type" value="Genomic_DNA"/>
</dbReference>
<dbReference type="AlphaFoldDB" id="A0A6S7GTI3"/>
<organism evidence="1 2">
    <name type="scientific">Paramuricea clavata</name>
    <name type="common">Red gorgonian</name>
    <name type="synonym">Violescent sea-whip</name>
    <dbReference type="NCBI Taxonomy" id="317549"/>
    <lineage>
        <taxon>Eukaryota</taxon>
        <taxon>Metazoa</taxon>
        <taxon>Cnidaria</taxon>
        <taxon>Anthozoa</taxon>
        <taxon>Octocorallia</taxon>
        <taxon>Malacalcyonacea</taxon>
        <taxon>Plexauridae</taxon>
        <taxon>Paramuricea</taxon>
    </lineage>
</organism>
<proteinExistence type="predicted"/>
<comment type="caution">
    <text evidence="1">The sequence shown here is derived from an EMBL/GenBank/DDBJ whole genome shotgun (WGS) entry which is preliminary data.</text>
</comment>
<name>A0A6S7GTI3_PARCT</name>
<dbReference type="Proteomes" id="UP001152795">
    <property type="component" value="Unassembled WGS sequence"/>
</dbReference>
<reference evidence="1" key="1">
    <citation type="submission" date="2020-04" db="EMBL/GenBank/DDBJ databases">
        <authorList>
            <person name="Alioto T."/>
            <person name="Alioto T."/>
            <person name="Gomez Garrido J."/>
        </authorList>
    </citation>
    <scope>NUCLEOTIDE SEQUENCE</scope>
    <source>
        <strain evidence="1">A484AB</strain>
    </source>
</reference>
<dbReference type="OrthoDB" id="10603455at2759"/>
<accession>A0A6S7GTI3</accession>